<protein>
    <submittedName>
        <fullName evidence="6">Methyltransferase</fullName>
    </submittedName>
</protein>
<keyword evidence="4" id="KW-0949">S-adenosyl-L-methionine</keyword>
<dbReference type="CDD" id="cd02440">
    <property type="entry name" value="AdoMet_MTases"/>
    <property type="match status" value="1"/>
</dbReference>
<feature type="domain" description="Methyltransferase type 11" evidence="5">
    <location>
        <begin position="39"/>
        <end position="99"/>
    </location>
</feature>
<dbReference type="InterPro" id="IPR004557">
    <property type="entry name" value="PrmC-related"/>
</dbReference>
<evidence type="ECO:0000256" key="4">
    <source>
        <dbReference type="ARBA" id="ARBA00022691"/>
    </source>
</evidence>
<dbReference type="PANTHER" id="PTHR45875">
    <property type="entry name" value="METHYLTRANSFERASE N6AMT1"/>
    <property type="match status" value="1"/>
</dbReference>
<dbReference type="InterPro" id="IPR002052">
    <property type="entry name" value="DNA_methylase_N6_adenine_CS"/>
</dbReference>
<gene>
    <name evidence="6" type="ORF">HSR6_0775</name>
</gene>
<dbReference type="InterPro" id="IPR052190">
    <property type="entry name" value="Euk-Arch_PrmC-MTase"/>
</dbReference>
<dbReference type="NCBIfam" id="TIGR00537">
    <property type="entry name" value="hemK_rel_arch"/>
    <property type="match status" value="1"/>
</dbReference>
<dbReference type="OrthoDB" id="27149at2157"/>
<dbReference type="SUPFAM" id="SSF53335">
    <property type="entry name" value="S-adenosyl-L-methionine-dependent methyltransferases"/>
    <property type="match status" value="1"/>
</dbReference>
<dbReference type="RefSeq" id="WP_071932850.1">
    <property type="nucleotide sequence ID" value="NZ_CP016804.1"/>
</dbReference>
<reference evidence="7" key="1">
    <citation type="submission" date="2016-08" db="EMBL/GenBank/DDBJ databases">
        <title>Discovery of first anaerobic lithoheterotrophic haloarchae widely represented in hypersaline habitats.</title>
        <authorList>
            <person name="Sorokin D.Y."/>
            <person name="Kublanov I.V."/>
            <person name="Roman P."/>
            <person name="Sinninghe Damste J.S."/>
            <person name="Golyshin P.N."/>
            <person name="Rojo D."/>
            <person name="Ciordia S."/>
            <person name="Mena Md.C."/>
            <person name="Ferrer M."/>
            <person name="Smedile F."/>
            <person name="Messina E."/>
            <person name="La Cono V."/>
            <person name="Yakimov M.M."/>
        </authorList>
    </citation>
    <scope>NUCLEOTIDE SEQUENCE [LARGE SCALE GENOMIC DNA]</scope>
    <source>
        <strain evidence="7">HSR6</strain>
    </source>
</reference>
<dbReference type="KEGG" id="hhsr:HSR6_0775"/>
<dbReference type="GO" id="GO:0003676">
    <property type="term" value="F:nucleic acid binding"/>
    <property type="evidence" value="ECO:0007669"/>
    <property type="project" value="InterPro"/>
</dbReference>
<dbReference type="GeneID" id="30417295"/>
<dbReference type="InterPro" id="IPR029063">
    <property type="entry name" value="SAM-dependent_MTases_sf"/>
</dbReference>
<evidence type="ECO:0000256" key="1">
    <source>
        <dbReference type="ARBA" id="ARBA00006149"/>
    </source>
</evidence>
<accession>A0A1J1ABS5</accession>
<name>A0A1J1ABS5_9EURY</name>
<dbReference type="Gene3D" id="3.40.50.150">
    <property type="entry name" value="Vaccinia Virus protein VP39"/>
    <property type="match status" value="1"/>
</dbReference>
<keyword evidence="2 6" id="KW-0489">Methyltransferase</keyword>
<dbReference type="InterPro" id="IPR013216">
    <property type="entry name" value="Methyltransf_11"/>
</dbReference>
<proteinExistence type="inferred from homology"/>
<dbReference type="GO" id="GO:0008757">
    <property type="term" value="F:S-adenosylmethionine-dependent methyltransferase activity"/>
    <property type="evidence" value="ECO:0007669"/>
    <property type="project" value="InterPro"/>
</dbReference>
<dbReference type="AlphaFoldDB" id="A0A1J1ABS5"/>
<dbReference type="PANTHER" id="PTHR45875:SF1">
    <property type="entry name" value="METHYLTRANSFERASE N6AMT1"/>
    <property type="match status" value="1"/>
</dbReference>
<dbReference type="Proteomes" id="UP000186165">
    <property type="component" value="Chromosome"/>
</dbReference>
<organism evidence="6 7">
    <name type="scientific">Halodesulfurarchaeum formicicum</name>
    <dbReference type="NCBI Taxonomy" id="1873524"/>
    <lineage>
        <taxon>Archaea</taxon>
        <taxon>Methanobacteriati</taxon>
        <taxon>Methanobacteriota</taxon>
        <taxon>Stenosarchaea group</taxon>
        <taxon>Halobacteria</taxon>
        <taxon>Halobacteriales</taxon>
        <taxon>Halobacteriaceae</taxon>
        <taxon>Halodesulfurarchaeum</taxon>
    </lineage>
</organism>
<dbReference type="GO" id="GO:0035657">
    <property type="term" value="C:eRF1 methyltransferase complex"/>
    <property type="evidence" value="ECO:0007669"/>
    <property type="project" value="TreeGrafter"/>
</dbReference>
<comment type="similarity">
    <text evidence="1">Belongs to the eukaryotic/archaeal PrmC-related family.</text>
</comment>
<keyword evidence="3 6" id="KW-0808">Transferase</keyword>
<dbReference type="PROSITE" id="PS00092">
    <property type="entry name" value="N6_MTASE"/>
    <property type="match status" value="1"/>
</dbReference>
<dbReference type="NCBIfam" id="NF011527">
    <property type="entry name" value="PRK14968.1-1"/>
    <property type="match status" value="1"/>
</dbReference>
<dbReference type="GO" id="GO:0008276">
    <property type="term" value="F:protein methyltransferase activity"/>
    <property type="evidence" value="ECO:0007669"/>
    <property type="project" value="TreeGrafter"/>
</dbReference>
<dbReference type="GO" id="GO:0032259">
    <property type="term" value="P:methylation"/>
    <property type="evidence" value="ECO:0007669"/>
    <property type="project" value="UniProtKB-KW"/>
</dbReference>
<evidence type="ECO:0000313" key="7">
    <source>
        <dbReference type="Proteomes" id="UP000186165"/>
    </source>
</evidence>
<evidence type="ECO:0000256" key="3">
    <source>
        <dbReference type="ARBA" id="ARBA00022679"/>
    </source>
</evidence>
<dbReference type="EMBL" id="CP016804">
    <property type="protein sequence ID" value="APE95232.1"/>
    <property type="molecule type" value="Genomic_DNA"/>
</dbReference>
<sequence length="194" mass="20920">MRDLADRRGIETEIYEAAEDSHLLLEAARSEIEAKDLVLEVGTGSGYVASEIRDETGATVIGSDVNPHACRRARDLGIQTVCADLVAPFQDGVFDAVLFNPPYLPRVEMAARDDWVEDALTGGEAGREVIEPFIETVGRVLASGGAVYLVVSTLTGPEAVESQARSAGFEVQAVREASFPFEKLLVLELTPKRS</sequence>
<evidence type="ECO:0000256" key="2">
    <source>
        <dbReference type="ARBA" id="ARBA00022603"/>
    </source>
</evidence>
<evidence type="ECO:0000259" key="5">
    <source>
        <dbReference type="Pfam" id="PF08241"/>
    </source>
</evidence>
<evidence type="ECO:0000313" key="6">
    <source>
        <dbReference type="EMBL" id="APE95232.1"/>
    </source>
</evidence>
<keyword evidence="7" id="KW-1185">Reference proteome</keyword>
<dbReference type="Pfam" id="PF08241">
    <property type="entry name" value="Methyltransf_11"/>
    <property type="match status" value="1"/>
</dbReference>